<evidence type="ECO:0000256" key="2">
    <source>
        <dbReference type="ARBA" id="ARBA00004751"/>
    </source>
</evidence>
<dbReference type="PRINTS" id="PR00143">
    <property type="entry name" value="CITRTSNTHASE"/>
</dbReference>
<proteinExistence type="inferred from homology"/>
<evidence type="ECO:0000313" key="12">
    <source>
        <dbReference type="Proteomes" id="UP001174909"/>
    </source>
</evidence>
<dbReference type="AlphaFoldDB" id="A0AA35TZM9"/>
<reference evidence="11" key="1">
    <citation type="submission" date="2023-03" db="EMBL/GenBank/DDBJ databases">
        <authorList>
            <person name="Steffen K."/>
            <person name="Cardenas P."/>
        </authorList>
    </citation>
    <scope>NUCLEOTIDE SEQUENCE</scope>
</reference>
<feature type="active site" evidence="8">
    <location>
        <position position="392"/>
    </location>
</feature>
<evidence type="ECO:0000313" key="11">
    <source>
        <dbReference type="EMBL" id="CAI8057448.1"/>
    </source>
</evidence>
<dbReference type="PANTHER" id="PTHR42871:SF1">
    <property type="entry name" value="CITRATE SYNTHASE"/>
    <property type="match status" value="1"/>
</dbReference>
<name>A0AA35TZM9_GEOBA</name>
<dbReference type="InterPro" id="IPR036969">
    <property type="entry name" value="Citrate_synthase_sf"/>
</dbReference>
<evidence type="ECO:0000256" key="5">
    <source>
        <dbReference type="ARBA" id="ARBA00022532"/>
    </source>
</evidence>
<accession>A0AA35TZM9</accession>
<evidence type="ECO:0000256" key="4">
    <source>
        <dbReference type="ARBA" id="ARBA00011738"/>
    </source>
</evidence>
<dbReference type="NCBIfam" id="TIGR01798">
    <property type="entry name" value="cit_synth_I"/>
    <property type="match status" value="1"/>
</dbReference>
<dbReference type="InterPro" id="IPR016143">
    <property type="entry name" value="Citrate_synth-like_sm_a-sub"/>
</dbReference>
<gene>
    <name evidence="11" type="ORF">GBAR_LOCUS31321</name>
</gene>
<keyword evidence="6 7" id="KW-0808">Transferase</keyword>
<dbReference type="Gene3D" id="1.10.230.10">
    <property type="entry name" value="Cytochrome P450-Terp, domain 2"/>
    <property type="match status" value="1"/>
</dbReference>
<dbReference type="InterPro" id="IPR002020">
    <property type="entry name" value="Citrate_synthase"/>
</dbReference>
<feature type="active site" evidence="8">
    <location>
        <position position="335"/>
    </location>
</feature>
<dbReference type="InterPro" id="IPR024176">
    <property type="entry name" value="Citrate_synthase_bac-typ"/>
</dbReference>
<dbReference type="GO" id="GO:0006099">
    <property type="term" value="P:tricarboxylic acid cycle"/>
    <property type="evidence" value="ECO:0007669"/>
    <property type="project" value="UniProtKB-KW"/>
</dbReference>
<evidence type="ECO:0000256" key="6">
    <source>
        <dbReference type="ARBA" id="ARBA00022679"/>
    </source>
</evidence>
<comment type="subunit">
    <text evidence="4">Homodimer.</text>
</comment>
<evidence type="ECO:0000256" key="1">
    <source>
        <dbReference type="ARBA" id="ARBA00004305"/>
    </source>
</evidence>
<evidence type="ECO:0000256" key="7">
    <source>
        <dbReference type="PIRNR" id="PIRNR001369"/>
    </source>
</evidence>
<comment type="similarity">
    <text evidence="3 7 9">Belongs to the citrate synthase family.</text>
</comment>
<dbReference type="SUPFAM" id="SSF48256">
    <property type="entry name" value="Citrate synthase"/>
    <property type="match status" value="1"/>
</dbReference>
<dbReference type="InterPro" id="IPR016142">
    <property type="entry name" value="Citrate_synth-like_lrg_a-sub"/>
</dbReference>
<evidence type="ECO:0000256" key="9">
    <source>
        <dbReference type="RuleBase" id="RU000441"/>
    </source>
</evidence>
<dbReference type="CDD" id="cd06114">
    <property type="entry name" value="EcCS_like"/>
    <property type="match status" value="1"/>
</dbReference>
<dbReference type="Gene3D" id="2.20.28.60">
    <property type="match status" value="1"/>
</dbReference>
<evidence type="ECO:0000256" key="8">
    <source>
        <dbReference type="PIRSR" id="PIRSR001369-1"/>
    </source>
</evidence>
<feature type="compositionally biased region" description="Polar residues" evidence="10">
    <location>
        <begin position="15"/>
        <end position="24"/>
    </location>
</feature>
<dbReference type="FunFam" id="1.10.230.10:FF:000002">
    <property type="entry name" value="Citrate synthase"/>
    <property type="match status" value="1"/>
</dbReference>
<dbReference type="Proteomes" id="UP001174909">
    <property type="component" value="Unassembled WGS sequence"/>
</dbReference>
<dbReference type="Pfam" id="PF00285">
    <property type="entry name" value="Citrate_synt"/>
    <property type="match status" value="1"/>
</dbReference>
<dbReference type="NCBIfam" id="NF004126">
    <property type="entry name" value="PRK05614.1"/>
    <property type="match status" value="1"/>
</dbReference>
<protein>
    <recommendedName>
        <fullName evidence="7 9">Citrate synthase</fullName>
    </recommendedName>
</protein>
<organism evidence="11 12">
    <name type="scientific">Geodia barretti</name>
    <name type="common">Barrett's horny sponge</name>
    <dbReference type="NCBI Taxonomy" id="519541"/>
    <lineage>
        <taxon>Eukaryota</taxon>
        <taxon>Metazoa</taxon>
        <taxon>Porifera</taxon>
        <taxon>Demospongiae</taxon>
        <taxon>Heteroscleromorpha</taxon>
        <taxon>Tetractinellida</taxon>
        <taxon>Astrophorina</taxon>
        <taxon>Geodiidae</taxon>
        <taxon>Geodia</taxon>
    </lineage>
</organism>
<dbReference type="PANTHER" id="PTHR42871">
    <property type="entry name" value="CITRATE SYNTHASE"/>
    <property type="match status" value="1"/>
</dbReference>
<dbReference type="EMBL" id="CASHTH010004447">
    <property type="protein sequence ID" value="CAI8057448.1"/>
    <property type="molecule type" value="Genomic_DNA"/>
</dbReference>
<feature type="region of interest" description="Disordered" evidence="10">
    <location>
        <begin position="1"/>
        <end position="41"/>
    </location>
</feature>
<dbReference type="GO" id="GO:0046912">
    <property type="term" value="F:acyltransferase activity, acyl groups converted into alkyl on transfer"/>
    <property type="evidence" value="ECO:0007669"/>
    <property type="project" value="InterPro"/>
</dbReference>
<dbReference type="InterPro" id="IPR010953">
    <property type="entry name" value="Citrate_synthase_typ-I"/>
</dbReference>
<keyword evidence="5" id="KW-0816">Tricarboxylic acid cycle</keyword>
<dbReference type="InterPro" id="IPR019810">
    <property type="entry name" value="Citrate_synthase_AS"/>
</dbReference>
<keyword evidence="12" id="KW-1185">Reference proteome</keyword>
<dbReference type="Gene3D" id="1.10.580.10">
    <property type="entry name" value="Citrate Synthase, domain 1"/>
    <property type="match status" value="1"/>
</dbReference>
<dbReference type="PROSITE" id="PS00480">
    <property type="entry name" value="CITRATE_SYNTHASE"/>
    <property type="match status" value="1"/>
</dbReference>
<evidence type="ECO:0000256" key="3">
    <source>
        <dbReference type="ARBA" id="ARBA00010566"/>
    </source>
</evidence>
<sequence>MAGSRHRAKREGDGVSQSRQTTLAGANDAAPSAVLTDRESGGTVELPVLEGTMGPPVIDIRSLYAGTGKFSYDPGYTATGSCKSKITYIDGEQGVLLHRGYPIDELAEQSDFLEVSYLLLHGELPNAAERDRFVNTITKHTMVHEQINYLYRGFRRDSHPMAVMIGVVGALAAFYHDTTDIDDAKQRMIASHRLIAKMPTFAAMAYKYSIGQPFVYPRNDLTYAENFLHMMFAVPCEDYQINPIHARAMDRLLILHADHEQNASTSTVRLAGSSGANPYACIAAGIATLWGPAHGGANEAVLQMLEEIGTVESISTFIGRAKDKDDPFRLMGFGHRVYKNYDPRATVMRETCHEVLDDLGLSDELLKIAMELERIALEDKYFVERKLYPNVDFYSGLILQALGIPTHLFTVIFALARTVGWVAQWNEMIEDPEQKIGRPRQLYTGPAQRSFVPLSERA</sequence>
<dbReference type="GO" id="GO:0005759">
    <property type="term" value="C:mitochondrial matrix"/>
    <property type="evidence" value="ECO:0007669"/>
    <property type="project" value="UniProtKB-SubCell"/>
</dbReference>
<comment type="pathway">
    <text evidence="2">Carbohydrate metabolism; tricarboxylic acid cycle; isocitrate from oxaloacetate: step 1/2.</text>
</comment>
<comment type="caution">
    <text evidence="11">The sequence shown here is derived from an EMBL/GenBank/DDBJ whole genome shotgun (WGS) entry which is preliminary data.</text>
</comment>
<comment type="subcellular location">
    <subcellularLocation>
        <location evidence="1">Mitochondrion matrix</location>
    </subcellularLocation>
</comment>
<evidence type="ECO:0000256" key="10">
    <source>
        <dbReference type="SAM" id="MobiDB-lite"/>
    </source>
</evidence>
<dbReference type="PIRSF" id="PIRSF001369">
    <property type="entry name" value="Citrate_synth"/>
    <property type="match status" value="1"/>
</dbReference>